<protein>
    <submittedName>
        <fullName evidence="1">Uncharacterized protein</fullName>
    </submittedName>
</protein>
<comment type="caution">
    <text evidence="1">The sequence shown here is derived from an EMBL/GenBank/DDBJ whole genome shotgun (WGS) entry which is preliminary data.</text>
</comment>
<name>A0A4Y2BC67_ARAVE</name>
<sequence>MDQKLQTHDPKSSEWNTVMNQNELMKKKWEVEGAIKQVAEAKPAPFCSESFFRIMIPGCVTAKNWRVSKDGVGGRTEALSAGEFRVFFFSIVKKERRKEAEKKINDILNLP</sequence>
<evidence type="ECO:0000313" key="1">
    <source>
        <dbReference type="EMBL" id="GBL89367.1"/>
    </source>
</evidence>
<proteinExistence type="predicted"/>
<evidence type="ECO:0000313" key="2">
    <source>
        <dbReference type="Proteomes" id="UP000499080"/>
    </source>
</evidence>
<keyword evidence="2" id="KW-1185">Reference proteome</keyword>
<dbReference type="Proteomes" id="UP000499080">
    <property type="component" value="Unassembled WGS sequence"/>
</dbReference>
<accession>A0A4Y2BC67</accession>
<reference evidence="1 2" key="1">
    <citation type="journal article" date="2019" name="Sci. Rep.">
        <title>Orb-weaving spider Araneus ventricosus genome elucidates the spidroin gene catalogue.</title>
        <authorList>
            <person name="Kono N."/>
            <person name="Nakamura H."/>
            <person name="Ohtoshi R."/>
            <person name="Moran D.A.P."/>
            <person name="Shinohara A."/>
            <person name="Yoshida Y."/>
            <person name="Fujiwara M."/>
            <person name="Mori M."/>
            <person name="Tomita M."/>
            <person name="Arakawa K."/>
        </authorList>
    </citation>
    <scope>NUCLEOTIDE SEQUENCE [LARGE SCALE GENOMIC DNA]</scope>
</reference>
<gene>
    <name evidence="1" type="ORF">AVEN_225884_1</name>
</gene>
<dbReference type="EMBL" id="BGPR01000064">
    <property type="protein sequence ID" value="GBL89367.1"/>
    <property type="molecule type" value="Genomic_DNA"/>
</dbReference>
<dbReference type="AlphaFoldDB" id="A0A4Y2BC67"/>
<organism evidence="1 2">
    <name type="scientific">Araneus ventricosus</name>
    <name type="common">Orbweaver spider</name>
    <name type="synonym">Epeira ventricosa</name>
    <dbReference type="NCBI Taxonomy" id="182803"/>
    <lineage>
        <taxon>Eukaryota</taxon>
        <taxon>Metazoa</taxon>
        <taxon>Ecdysozoa</taxon>
        <taxon>Arthropoda</taxon>
        <taxon>Chelicerata</taxon>
        <taxon>Arachnida</taxon>
        <taxon>Araneae</taxon>
        <taxon>Araneomorphae</taxon>
        <taxon>Entelegynae</taxon>
        <taxon>Araneoidea</taxon>
        <taxon>Araneidae</taxon>
        <taxon>Araneus</taxon>
    </lineage>
</organism>